<dbReference type="GO" id="GO:0008815">
    <property type="term" value="F:citrate (pro-3S)-lyase activity"/>
    <property type="evidence" value="ECO:0007669"/>
    <property type="project" value="UniProtKB-EC"/>
</dbReference>
<feature type="domain" description="HpcH/HpaI aldolase/citrate lyase" evidence="4">
    <location>
        <begin position="5"/>
        <end position="224"/>
    </location>
</feature>
<reference evidence="5" key="1">
    <citation type="submission" date="2015-10" db="EMBL/GenBank/DDBJ databases">
        <authorList>
            <person name="Gilbert D.G."/>
        </authorList>
    </citation>
    <scope>NUCLEOTIDE SEQUENCE</scope>
</reference>
<evidence type="ECO:0000259" key="4">
    <source>
        <dbReference type="Pfam" id="PF03328"/>
    </source>
</evidence>
<evidence type="ECO:0000256" key="3">
    <source>
        <dbReference type="ARBA" id="ARBA00022842"/>
    </source>
</evidence>
<organism evidence="5">
    <name type="scientific">hydrothermal vent metagenome</name>
    <dbReference type="NCBI Taxonomy" id="652676"/>
    <lineage>
        <taxon>unclassified sequences</taxon>
        <taxon>metagenomes</taxon>
        <taxon>ecological metagenomes</taxon>
    </lineage>
</organism>
<dbReference type="Pfam" id="PF03328">
    <property type="entry name" value="HpcH_HpaI"/>
    <property type="match status" value="1"/>
</dbReference>
<dbReference type="PANTHER" id="PTHR32308:SF0">
    <property type="entry name" value="HPCH_HPAI ALDOLASE_CITRATE LYASE DOMAIN-CONTAINING PROTEIN"/>
    <property type="match status" value="1"/>
</dbReference>
<dbReference type="InterPro" id="IPR015813">
    <property type="entry name" value="Pyrv/PenolPyrv_kinase-like_dom"/>
</dbReference>
<sequence length="292" mass="31835">MELIRSVIFVPGNRENMLERAKSFKADVVMVDLEDSVPPGEKTVARNLAKDWVPTLRRGGQRVMVRVNSLDTGLTRSELEVVVSPDLYGISVGKVESTWNIRDVDRMLSAIEPSAGVEPGSIKISAWVETASALVDARDIAIASQRVIALAFGAEDFTNDMGIERSDTGEEIHVPRSLVPVAARAASVASLDSPFVLFQDPDALRADAHRARQMGYTGKHAIHPAQIDIINEVFSPSPEEVAYARKIIEAWDEAEAAGRGSLAIDGRMVDVPVVKRAQNLLAFADAIEARRR</sequence>
<keyword evidence="2" id="KW-0479">Metal-binding</keyword>
<dbReference type="InterPro" id="IPR005000">
    <property type="entry name" value="Aldolase/citrate-lyase_domain"/>
</dbReference>
<dbReference type="AlphaFoldDB" id="A0A160VAB7"/>
<keyword evidence="5" id="KW-0456">Lyase</keyword>
<proteinExistence type="predicted"/>
<evidence type="ECO:0000313" key="5">
    <source>
        <dbReference type="EMBL" id="CUV02898.1"/>
    </source>
</evidence>
<dbReference type="GO" id="GO:0006107">
    <property type="term" value="P:oxaloacetate metabolic process"/>
    <property type="evidence" value="ECO:0007669"/>
    <property type="project" value="TreeGrafter"/>
</dbReference>
<dbReference type="InterPro" id="IPR040442">
    <property type="entry name" value="Pyrv_kinase-like_dom_sf"/>
</dbReference>
<name>A0A160VAB7_9ZZZZ</name>
<dbReference type="EMBL" id="FAXA01000332">
    <property type="protein sequence ID" value="CUV02898.1"/>
    <property type="molecule type" value="Genomic_DNA"/>
</dbReference>
<dbReference type="SUPFAM" id="SSF51621">
    <property type="entry name" value="Phosphoenolpyruvate/pyruvate domain"/>
    <property type="match status" value="1"/>
</dbReference>
<protein>
    <submittedName>
        <fullName evidence="5">Citrate lyase beta chain</fullName>
        <ecNumber evidence="5">4.1.3.6</ecNumber>
    </submittedName>
</protein>
<evidence type="ECO:0000256" key="2">
    <source>
        <dbReference type="ARBA" id="ARBA00022723"/>
    </source>
</evidence>
<dbReference type="EC" id="4.1.3.6" evidence="5"/>
<dbReference type="PIRSF" id="PIRSF015582">
    <property type="entry name" value="Cit_lyase_B"/>
    <property type="match status" value="1"/>
</dbReference>
<dbReference type="GO" id="GO:0000287">
    <property type="term" value="F:magnesium ion binding"/>
    <property type="evidence" value="ECO:0007669"/>
    <property type="project" value="TreeGrafter"/>
</dbReference>
<comment type="cofactor">
    <cofactor evidence="1">
        <name>Mg(2+)</name>
        <dbReference type="ChEBI" id="CHEBI:18420"/>
    </cofactor>
</comment>
<accession>A0A160VAB7</accession>
<gene>
    <name evidence="5" type="ORF">MGWOODY_Clf662</name>
</gene>
<keyword evidence="3" id="KW-0460">Magnesium</keyword>
<evidence type="ECO:0000256" key="1">
    <source>
        <dbReference type="ARBA" id="ARBA00001946"/>
    </source>
</evidence>
<dbReference type="InterPro" id="IPR011206">
    <property type="entry name" value="Citrate_lyase_beta/mcl1/mcl2"/>
</dbReference>
<dbReference type="PANTHER" id="PTHR32308">
    <property type="entry name" value="LYASE BETA SUBUNIT, PUTATIVE (AFU_ORTHOLOGUE AFUA_4G13030)-RELATED"/>
    <property type="match status" value="1"/>
</dbReference>
<dbReference type="Gene3D" id="3.20.20.60">
    <property type="entry name" value="Phosphoenolpyruvate-binding domains"/>
    <property type="match status" value="1"/>
</dbReference>